<accession>A0A9W7EPV8</accession>
<name>A0A9W7EPV8_9STRA</name>
<protein>
    <submittedName>
        <fullName evidence="1">Uncharacterized protein</fullName>
    </submittedName>
</protein>
<dbReference type="Proteomes" id="UP001162640">
    <property type="component" value="Unassembled WGS sequence"/>
</dbReference>
<evidence type="ECO:0000313" key="1">
    <source>
        <dbReference type="EMBL" id="GMH88534.1"/>
    </source>
</evidence>
<organism evidence="1 2">
    <name type="scientific">Triparma laevis f. inornata</name>
    <dbReference type="NCBI Taxonomy" id="1714386"/>
    <lineage>
        <taxon>Eukaryota</taxon>
        <taxon>Sar</taxon>
        <taxon>Stramenopiles</taxon>
        <taxon>Ochrophyta</taxon>
        <taxon>Bolidophyceae</taxon>
        <taxon>Parmales</taxon>
        <taxon>Triparmaceae</taxon>
        <taxon>Triparma</taxon>
    </lineage>
</organism>
<sequence>MFSSVLAIKKELHTYYVVIRPTKPSVMLATLFEKAPSLVDFKDEEIADLQKVIKTNEEMERKNVAAGIFLSPEAEIAYLQE</sequence>
<comment type="caution">
    <text evidence="1">The sequence shown here is derived from an EMBL/GenBank/DDBJ whole genome shotgun (WGS) entry which is preliminary data.</text>
</comment>
<evidence type="ECO:0000313" key="2">
    <source>
        <dbReference type="Proteomes" id="UP001162640"/>
    </source>
</evidence>
<gene>
    <name evidence="1" type="ORF">TL16_g11184</name>
</gene>
<reference evidence="2" key="1">
    <citation type="journal article" date="2023" name="Commun. Biol.">
        <title>Genome analysis of Parmales, the sister group of diatoms, reveals the evolutionary specialization of diatoms from phago-mixotrophs to photoautotrophs.</title>
        <authorList>
            <person name="Ban H."/>
            <person name="Sato S."/>
            <person name="Yoshikawa S."/>
            <person name="Yamada K."/>
            <person name="Nakamura Y."/>
            <person name="Ichinomiya M."/>
            <person name="Sato N."/>
            <person name="Blanc-Mathieu R."/>
            <person name="Endo H."/>
            <person name="Kuwata A."/>
            <person name="Ogata H."/>
        </authorList>
    </citation>
    <scope>NUCLEOTIDE SEQUENCE [LARGE SCALE GENOMIC DNA]</scope>
</reference>
<proteinExistence type="predicted"/>
<dbReference type="EMBL" id="BLQM01000414">
    <property type="protein sequence ID" value="GMH88534.1"/>
    <property type="molecule type" value="Genomic_DNA"/>
</dbReference>
<dbReference type="AlphaFoldDB" id="A0A9W7EPV8"/>